<reference evidence="2 3" key="1">
    <citation type="submission" date="2016-04" db="EMBL/GenBank/DDBJ databases">
        <title>Polished mammalian reference genomes with single-molecule sequencing and chromosome conformation capture applied to the Capra hircus genome.</title>
        <authorList>
            <person name="Bickhart D.M."/>
            <person name="Koren S."/>
            <person name="Rosen B."/>
            <person name="Hastie A."/>
            <person name="Liachko I."/>
            <person name="Sullivan S.T."/>
            <person name="Burton J."/>
            <person name="Sayre B.L."/>
            <person name="Huson H.J."/>
            <person name="Lee J."/>
            <person name="Lam E."/>
            <person name="Kelley C.M."/>
            <person name="Hutchison J.L."/>
            <person name="Zhou Y."/>
            <person name="Sun J."/>
            <person name="Crisa A."/>
            <person name="Schwartz J.C."/>
            <person name="Hammond J.A."/>
            <person name="Schroeder S.G."/>
            <person name="Liu G.E."/>
            <person name="Dunham M."/>
            <person name="Shendure J."/>
            <person name="Sonstegard T.S."/>
            <person name="Phillippy A.M."/>
            <person name="Van Tassell C.P."/>
            <person name="Smith T.P."/>
        </authorList>
    </citation>
    <scope>NUCLEOTIDE SEQUENCE [LARGE SCALE GENOMIC DNA]</scope>
</reference>
<dbReference type="AlphaFoldDB" id="A0A452G917"/>
<sequence>MWSLGVYTRKKQAGGRLNLTPTPGVGARAKAEAPSRPGRKLFAHCKLRGAGSCTKLRVTGEKSLPENSTSEETQDEKIALLSVCMFLLWSLDKFSVETRLSLQHDISGSLLSYSFTDSSTEYNSSEENLSSFPSPELFRGSDYLEWERPMLEENMPCKNSTLLDISKAVAIEKVPEFSNLSAILGKFHILFPHVTKGKTLVSIEKNTHSSTSDKKSRGLLTSTPSSQTPGLVIDLSSVQKASFEELFPNVSTYVNSNEIVPVSTLQDSSSNEVPSNASEICYIIKASPGTRQVESKGIIVKKKYSLPKDIPQGTII</sequence>
<keyword evidence="3" id="KW-1185">Reference proteome</keyword>
<dbReference type="GO" id="GO:0000776">
    <property type="term" value="C:kinetochore"/>
    <property type="evidence" value="ECO:0007669"/>
    <property type="project" value="InterPro"/>
</dbReference>
<dbReference type="PANTHER" id="PTHR38006">
    <property type="entry name" value="MEIOSIS-SPECIFIC KINETOCHORE PROTEIN"/>
    <property type="match status" value="1"/>
</dbReference>
<dbReference type="GO" id="GO:0051754">
    <property type="term" value="P:meiotic sister chromatid cohesion, centromeric"/>
    <property type="evidence" value="ECO:0007669"/>
    <property type="project" value="InterPro"/>
</dbReference>
<dbReference type="InterPro" id="IPR034545">
    <property type="entry name" value="Meikin"/>
</dbReference>
<name>A0A452G917_CAPHI</name>
<evidence type="ECO:0000313" key="3">
    <source>
        <dbReference type="Proteomes" id="UP000291000"/>
    </source>
</evidence>
<dbReference type="GO" id="GO:0010789">
    <property type="term" value="P:meiotic sister chromatid cohesion involved in meiosis I"/>
    <property type="evidence" value="ECO:0007669"/>
    <property type="project" value="TreeGrafter"/>
</dbReference>
<dbReference type="GeneTree" id="ENSGT00390000016270"/>
<organism evidence="2 3">
    <name type="scientific">Capra hircus</name>
    <name type="common">Goat</name>
    <dbReference type="NCBI Taxonomy" id="9925"/>
    <lineage>
        <taxon>Eukaryota</taxon>
        <taxon>Metazoa</taxon>
        <taxon>Chordata</taxon>
        <taxon>Craniata</taxon>
        <taxon>Vertebrata</taxon>
        <taxon>Euteleostomi</taxon>
        <taxon>Mammalia</taxon>
        <taxon>Eutheria</taxon>
        <taxon>Laurasiatheria</taxon>
        <taxon>Artiodactyla</taxon>
        <taxon>Ruminantia</taxon>
        <taxon>Pecora</taxon>
        <taxon>Bovidae</taxon>
        <taxon>Caprinae</taxon>
        <taxon>Capra</taxon>
    </lineage>
</organism>
<protein>
    <submittedName>
        <fullName evidence="2">Meiotic kinetochore factor</fullName>
    </submittedName>
</protein>
<dbReference type="Proteomes" id="UP000291000">
    <property type="component" value="Chromosome 7"/>
</dbReference>
<dbReference type="GO" id="GO:0007060">
    <property type="term" value="P:male meiosis chromosome segregation"/>
    <property type="evidence" value="ECO:0007669"/>
    <property type="project" value="TreeGrafter"/>
</dbReference>
<dbReference type="OMA" id="NEFPANT"/>
<feature type="region of interest" description="Disordered" evidence="1">
    <location>
        <begin position="205"/>
        <end position="225"/>
    </location>
</feature>
<gene>
    <name evidence="2" type="primary">MEIKIN</name>
</gene>
<reference evidence="2" key="3">
    <citation type="submission" date="2025-09" db="UniProtKB">
        <authorList>
            <consortium name="Ensembl"/>
        </authorList>
    </citation>
    <scope>IDENTIFICATION</scope>
</reference>
<accession>A0A452G917</accession>
<feature type="compositionally biased region" description="Basic and acidic residues" evidence="1">
    <location>
        <begin position="205"/>
        <end position="216"/>
    </location>
</feature>
<dbReference type="Bgee" id="ENSCHIG00000026718">
    <property type="expression patterns" value="Expressed in cerebellum and 5 other cell types or tissues"/>
</dbReference>
<reference evidence="2" key="2">
    <citation type="submission" date="2025-08" db="UniProtKB">
        <authorList>
            <consortium name="Ensembl"/>
        </authorList>
    </citation>
    <scope>IDENTIFICATION</scope>
</reference>
<evidence type="ECO:0000256" key="1">
    <source>
        <dbReference type="SAM" id="MobiDB-lite"/>
    </source>
</evidence>
<dbReference type="Ensembl" id="ENSCHIT00000040839.1">
    <property type="protein sequence ID" value="ENSCHIP00000032962.1"/>
    <property type="gene ID" value="ENSCHIG00000026718.1"/>
</dbReference>
<dbReference type="EMBL" id="LWLT01000008">
    <property type="status" value="NOT_ANNOTATED_CDS"/>
    <property type="molecule type" value="Genomic_DNA"/>
</dbReference>
<dbReference type="GO" id="GO:0045143">
    <property type="term" value="P:homologous chromosome segregation"/>
    <property type="evidence" value="ECO:0007669"/>
    <property type="project" value="TreeGrafter"/>
</dbReference>
<dbReference type="STRING" id="9925.ENSCHIP00000032962"/>
<evidence type="ECO:0000313" key="2">
    <source>
        <dbReference type="Ensembl" id="ENSCHIP00000032962.1"/>
    </source>
</evidence>
<dbReference type="PANTHER" id="PTHR38006:SF1">
    <property type="entry name" value="MEIOSIS-SPECIFIC KINETOCHORE PROTEIN"/>
    <property type="match status" value="1"/>
</dbReference>
<proteinExistence type="predicted"/>
<dbReference type="GO" id="GO:0016321">
    <property type="term" value="P:female meiosis chromosome segregation"/>
    <property type="evidence" value="ECO:0007669"/>
    <property type="project" value="TreeGrafter"/>
</dbReference>